<evidence type="ECO:0000313" key="4">
    <source>
        <dbReference type="EMBL" id="OON41113.1"/>
    </source>
</evidence>
<dbReference type="PROSITE" id="PS50977">
    <property type="entry name" value="HTH_TETR_2"/>
    <property type="match status" value="1"/>
</dbReference>
<dbReference type="InterPro" id="IPR009057">
    <property type="entry name" value="Homeodomain-like_sf"/>
</dbReference>
<dbReference type="Proteomes" id="UP000190667">
    <property type="component" value="Unassembled WGS sequence"/>
</dbReference>
<protein>
    <submittedName>
        <fullName evidence="4">TetR family transcriptional regulator</fullName>
    </submittedName>
</protein>
<dbReference type="PRINTS" id="PR00455">
    <property type="entry name" value="HTHTETR"/>
</dbReference>
<dbReference type="Gene3D" id="1.10.357.10">
    <property type="entry name" value="Tetracycline Repressor, domain 2"/>
    <property type="match status" value="1"/>
</dbReference>
<dbReference type="InterPro" id="IPR023772">
    <property type="entry name" value="DNA-bd_HTH_TetR-type_CS"/>
</dbReference>
<dbReference type="PROSITE" id="PS01081">
    <property type="entry name" value="HTH_TETR_1"/>
    <property type="match status" value="1"/>
</dbReference>
<evidence type="ECO:0000256" key="1">
    <source>
        <dbReference type="ARBA" id="ARBA00023125"/>
    </source>
</evidence>
<dbReference type="PANTHER" id="PTHR30055:SF222">
    <property type="entry name" value="REGULATORY PROTEIN"/>
    <property type="match status" value="1"/>
</dbReference>
<evidence type="ECO:0000256" key="2">
    <source>
        <dbReference type="PROSITE-ProRule" id="PRU00335"/>
    </source>
</evidence>
<organism evidence="4 5">
    <name type="scientific">Izhakiella australiensis</name>
    <dbReference type="NCBI Taxonomy" id="1926881"/>
    <lineage>
        <taxon>Bacteria</taxon>
        <taxon>Pseudomonadati</taxon>
        <taxon>Pseudomonadota</taxon>
        <taxon>Gammaproteobacteria</taxon>
        <taxon>Enterobacterales</taxon>
        <taxon>Erwiniaceae</taxon>
        <taxon>Izhakiella</taxon>
    </lineage>
</organism>
<dbReference type="InterPro" id="IPR050109">
    <property type="entry name" value="HTH-type_TetR-like_transc_reg"/>
</dbReference>
<comment type="caution">
    <text evidence="4">The sequence shown here is derived from an EMBL/GenBank/DDBJ whole genome shotgun (WGS) entry which is preliminary data.</text>
</comment>
<dbReference type="RefSeq" id="WP_078001359.1">
    <property type="nucleotide sequence ID" value="NZ_MRUL01000002.1"/>
</dbReference>
<proteinExistence type="predicted"/>
<evidence type="ECO:0000313" key="5">
    <source>
        <dbReference type="Proteomes" id="UP000190667"/>
    </source>
</evidence>
<dbReference type="OrthoDB" id="63332at2"/>
<dbReference type="SUPFAM" id="SSF46689">
    <property type="entry name" value="Homeodomain-like"/>
    <property type="match status" value="1"/>
</dbReference>
<evidence type="ECO:0000259" key="3">
    <source>
        <dbReference type="PROSITE" id="PS50977"/>
    </source>
</evidence>
<dbReference type="PANTHER" id="PTHR30055">
    <property type="entry name" value="HTH-TYPE TRANSCRIPTIONAL REGULATOR RUTR"/>
    <property type="match status" value="1"/>
</dbReference>
<feature type="domain" description="HTH tetR-type" evidence="3">
    <location>
        <begin position="7"/>
        <end position="66"/>
    </location>
</feature>
<dbReference type="Pfam" id="PF00440">
    <property type="entry name" value="TetR_N"/>
    <property type="match status" value="1"/>
</dbReference>
<dbReference type="EMBL" id="MRUL01000002">
    <property type="protein sequence ID" value="OON41113.1"/>
    <property type="molecule type" value="Genomic_DNA"/>
</dbReference>
<dbReference type="STRING" id="1926881.BTJ39_03850"/>
<dbReference type="InterPro" id="IPR001647">
    <property type="entry name" value="HTH_TetR"/>
</dbReference>
<reference evidence="4 5" key="1">
    <citation type="submission" date="2016-12" db="EMBL/GenBank/DDBJ databases">
        <title>Izhakiella australiana sp. nov. of genus Izhakiella isolated from Australian desert.</title>
        <authorList>
            <person name="Ji M."/>
        </authorList>
    </citation>
    <scope>NUCLEOTIDE SEQUENCE [LARGE SCALE GENOMIC DNA]</scope>
    <source>
        <strain evidence="4 5">D4N98</strain>
    </source>
</reference>
<sequence length="191" mass="21292">MARPKSEDKKLALLDAATHAIAESGLGASTAQIARGAGVAEGTLFRYFTTKDELLNALYAHLKLDLGKSLINNVDLLTCPPKTFMLHLWHNCIDWGAANPQGYLAMRKLAISEKITEETREQVMKLFPQRRARLELGLQPVFCAPPFRAYSDEIFLALVEATIKFITAEPARTDEFKQVGFDALWRALGKE</sequence>
<accession>A0A1S8YR59</accession>
<keyword evidence="1 2" id="KW-0238">DNA-binding</keyword>
<gene>
    <name evidence="4" type="ORF">BTJ39_03850</name>
</gene>
<feature type="DNA-binding region" description="H-T-H motif" evidence="2">
    <location>
        <begin position="29"/>
        <end position="48"/>
    </location>
</feature>
<dbReference type="AlphaFoldDB" id="A0A1S8YR59"/>
<keyword evidence="5" id="KW-1185">Reference proteome</keyword>
<name>A0A1S8YR59_9GAMM</name>
<dbReference type="GO" id="GO:0003677">
    <property type="term" value="F:DNA binding"/>
    <property type="evidence" value="ECO:0007669"/>
    <property type="project" value="UniProtKB-UniRule"/>
</dbReference>